<evidence type="ECO:0000256" key="2">
    <source>
        <dbReference type="ARBA" id="ARBA00022448"/>
    </source>
</evidence>
<dbReference type="InterPro" id="IPR041700">
    <property type="entry name" value="OMP_b-brl_3"/>
</dbReference>
<keyword evidence="13" id="KW-1185">Reference proteome</keyword>
<keyword evidence="3 7" id="KW-1134">Transmembrane beta strand</keyword>
<protein>
    <submittedName>
        <fullName evidence="12">TonB-dependent receptor</fullName>
    </submittedName>
</protein>
<dbReference type="SUPFAM" id="SSF56935">
    <property type="entry name" value="Porins"/>
    <property type="match status" value="1"/>
</dbReference>
<dbReference type="InterPro" id="IPR012910">
    <property type="entry name" value="Plug_dom"/>
</dbReference>
<keyword evidence="4 7" id="KW-0812">Transmembrane</keyword>
<dbReference type="RefSeq" id="WP_320002884.1">
    <property type="nucleotide sequence ID" value="NZ_JAUHJS010000001.1"/>
</dbReference>
<accession>A0ABT8F218</accession>
<evidence type="ECO:0000256" key="1">
    <source>
        <dbReference type="ARBA" id="ARBA00004571"/>
    </source>
</evidence>
<evidence type="ECO:0000313" key="12">
    <source>
        <dbReference type="EMBL" id="MDN4164358.1"/>
    </source>
</evidence>
<dbReference type="InterPro" id="IPR036942">
    <property type="entry name" value="Beta-barrel_TonB_sf"/>
</dbReference>
<reference evidence="12" key="1">
    <citation type="submission" date="2023-06" db="EMBL/GenBank/DDBJ databases">
        <title>Cytophagales bacterium Strain LB-30, isolated from soil.</title>
        <authorList>
            <person name="Liu B."/>
        </authorList>
    </citation>
    <scope>NUCLEOTIDE SEQUENCE</scope>
    <source>
        <strain evidence="12">LB-30</strain>
    </source>
</reference>
<organism evidence="12 13">
    <name type="scientific">Shiella aurantiaca</name>
    <dbReference type="NCBI Taxonomy" id="3058365"/>
    <lineage>
        <taxon>Bacteria</taxon>
        <taxon>Pseudomonadati</taxon>
        <taxon>Bacteroidota</taxon>
        <taxon>Cytophagia</taxon>
        <taxon>Cytophagales</taxon>
        <taxon>Shiellaceae</taxon>
        <taxon>Shiella</taxon>
    </lineage>
</organism>
<evidence type="ECO:0000256" key="7">
    <source>
        <dbReference type="PROSITE-ProRule" id="PRU01360"/>
    </source>
</evidence>
<evidence type="ECO:0000259" key="11">
    <source>
        <dbReference type="Pfam" id="PF14905"/>
    </source>
</evidence>
<keyword evidence="2 7" id="KW-0813">Transport</keyword>
<comment type="subcellular location">
    <subcellularLocation>
        <location evidence="1 7">Cell outer membrane</location>
        <topology evidence="1 7">Multi-pass membrane protein</topology>
    </subcellularLocation>
</comment>
<evidence type="ECO:0000256" key="9">
    <source>
        <dbReference type="SAM" id="SignalP"/>
    </source>
</evidence>
<dbReference type="PANTHER" id="PTHR40980">
    <property type="entry name" value="PLUG DOMAIN-CONTAINING PROTEIN"/>
    <property type="match status" value="1"/>
</dbReference>
<dbReference type="Pfam" id="PF13620">
    <property type="entry name" value="CarboxypepD_reg"/>
    <property type="match status" value="1"/>
</dbReference>
<feature type="chain" id="PRO_5046902940" evidence="9">
    <location>
        <begin position="20"/>
        <end position="830"/>
    </location>
</feature>
<feature type="signal peptide" evidence="9">
    <location>
        <begin position="1"/>
        <end position="19"/>
    </location>
</feature>
<evidence type="ECO:0000256" key="8">
    <source>
        <dbReference type="SAM" id="MobiDB-lite"/>
    </source>
</evidence>
<proteinExistence type="inferred from homology"/>
<keyword evidence="5 7" id="KW-0472">Membrane</keyword>
<feature type="region of interest" description="Disordered" evidence="8">
    <location>
        <begin position="803"/>
        <end position="830"/>
    </location>
</feature>
<dbReference type="InterPro" id="IPR037066">
    <property type="entry name" value="Plug_dom_sf"/>
</dbReference>
<keyword evidence="9" id="KW-0732">Signal</keyword>
<dbReference type="InterPro" id="IPR008969">
    <property type="entry name" value="CarboxyPept-like_regulatory"/>
</dbReference>
<dbReference type="Gene3D" id="2.40.170.20">
    <property type="entry name" value="TonB-dependent receptor, beta-barrel domain"/>
    <property type="match status" value="1"/>
</dbReference>
<feature type="compositionally biased region" description="Gly residues" evidence="8">
    <location>
        <begin position="821"/>
        <end position="830"/>
    </location>
</feature>
<name>A0ABT8F218_9BACT</name>
<evidence type="ECO:0000256" key="4">
    <source>
        <dbReference type="ARBA" id="ARBA00022692"/>
    </source>
</evidence>
<comment type="caution">
    <text evidence="12">The sequence shown here is derived from an EMBL/GenBank/DDBJ whole genome shotgun (WGS) entry which is preliminary data.</text>
</comment>
<gene>
    <name evidence="12" type="ORF">QWY31_02530</name>
</gene>
<dbReference type="Gene3D" id="2.170.130.10">
    <property type="entry name" value="TonB-dependent receptor, plug domain"/>
    <property type="match status" value="1"/>
</dbReference>
<dbReference type="PROSITE" id="PS52016">
    <property type="entry name" value="TONB_DEPENDENT_REC_3"/>
    <property type="match status" value="1"/>
</dbReference>
<dbReference type="Gene3D" id="2.60.40.1120">
    <property type="entry name" value="Carboxypeptidase-like, regulatory domain"/>
    <property type="match status" value="1"/>
</dbReference>
<evidence type="ECO:0000256" key="5">
    <source>
        <dbReference type="ARBA" id="ARBA00023136"/>
    </source>
</evidence>
<comment type="similarity">
    <text evidence="7">Belongs to the TonB-dependent receptor family.</text>
</comment>
<evidence type="ECO:0000256" key="6">
    <source>
        <dbReference type="ARBA" id="ARBA00023237"/>
    </source>
</evidence>
<dbReference type="Pfam" id="PF07715">
    <property type="entry name" value="Plug"/>
    <property type="match status" value="1"/>
</dbReference>
<dbReference type="SUPFAM" id="SSF49464">
    <property type="entry name" value="Carboxypeptidase regulatory domain-like"/>
    <property type="match status" value="1"/>
</dbReference>
<sequence length="830" mass="91810">MRFILLIQILLLSSFASLAQISAQTSSTETKAKAAEIGNGKVSGIIKDASTGAAVEFANVVIYPTGSTTPADGTIADDKGKFLLKNLADGNYYVSVSFIGYTTRKVENITISNGSNIDLGTLSIDPEIQNLEEVTIEGERQLVENKIDRLVYNAEKDITNVGGNAADVLSKVPQLSLDMDGNPQLRGSGNIRILINNKPSALMAGSVADALKQIPADQIKSVEVITSPSAKYDAEGTAGIINIITKKNNLEGVNGTVNAGVGTRSSNLGLNVGAKKGKFGFSLGTFTNAWYNRGEGENDQFYKISEVRLIEDSEQSNLGGFGNGSFGIDFDLNPKNTFSAGVKWRMFGMNNDVDIASEIFNANGASDTTYRRELANRMRNINSDFNFDFIHTFDKPGHELSVLTLYSRNDQNRDYDFDQFNQSDVVNQRQRNFNKGLNEELTAQIDYTRPIQKNTLEIGAKSIFRMLSSDFRLEDYDFATQAFLPVDSRTDLFNYSQNVMAGYVNYRINLEGGWGAQVGGRYETTAIVGNFISQETKLETDYDNWIPSVAVSKNFKKNNTSLKASYNQRIQRPNIFFLNPNINDANPRNIQYGNPNLDPELTHSFEIGYNTFVKGTAINVSLYSRLTNNSIERYSFEVNDTVNTTFANIGKNATYGGSIYANYKITKQWDISGNANVYYVNLNSNSGLVSASNAGIMYNANLNSSYDLGKGWKAQAFGFFNSPRVQLQGRMSAFSFYSLGVRKEFWDKKGSLGVSMDNPFRKALVFYNQQETDQFMIDGETAMFNRGFKLNFSYQFGKMEAKGPRSFKRKKSINNDDMKGEGGGGQMGGN</sequence>
<dbReference type="EMBL" id="JAUHJS010000001">
    <property type="protein sequence ID" value="MDN4164358.1"/>
    <property type="molecule type" value="Genomic_DNA"/>
</dbReference>
<dbReference type="InterPro" id="IPR039426">
    <property type="entry name" value="TonB-dep_rcpt-like"/>
</dbReference>
<evidence type="ECO:0000256" key="3">
    <source>
        <dbReference type="ARBA" id="ARBA00022452"/>
    </source>
</evidence>
<keyword evidence="6 7" id="KW-0998">Cell outer membrane</keyword>
<feature type="domain" description="TonB-dependent receptor plug" evidence="10">
    <location>
        <begin position="162"/>
        <end position="240"/>
    </location>
</feature>
<dbReference type="PANTHER" id="PTHR40980:SF4">
    <property type="entry name" value="TONB-DEPENDENT RECEPTOR-LIKE BETA-BARREL DOMAIN-CONTAINING PROTEIN"/>
    <property type="match status" value="1"/>
</dbReference>
<dbReference type="Proteomes" id="UP001168552">
    <property type="component" value="Unassembled WGS sequence"/>
</dbReference>
<evidence type="ECO:0000313" key="13">
    <source>
        <dbReference type="Proteomes" id="UP001168552"/>
    </source>
</evidence>
<dbReference type="Pfam" id="PF14905">
    <property type="entry name" value="OMP_b-brl_3"/>
    <property type="match status" value="1"/>
</dbReference>
<feature type="domain" description="Outer membrane protein beta-barrel" evidence="11">
    <location>
        <begin position="391"/>
        <end position="794"/>
    </location>
</feature>
<keyword evidence="12" id="KW-0675">Receptor</keyword>
<evidence type="ECO:0000259" key="10">
    <source>
        <dbReference type="Pfam" id="PF07715"/>
    </source>
</evidence>